<dbReference type="GO" id="GO:0008745">
    <property type="term" value="F:N-acetylmuramoyl-L-alanine amidase activity"/>
    <property type="evidence" value="ECO:0007669"/>
    <property type="project" value="InterPro"/>
</dbReference>
<dbReference type="GO" id="GO:0009253">
    <property type="term" value="P:peptidoglycan catabolic process"/>
    <property type="evidence" value="ECO:0007669"/>
    <property type="project" value="InterPro"/>
</dbReference>
<dbReference type="Pfam" id="PF01520">
    <property type="entry name" value="Amidase_3"/>
    <property type="match status" value="1"/>
</dbReference>
<dbReference type="GO" id="GO:0042834">
    <property type="term" value="F:peptidoglycan binding"/>
    <property type="evidence" value="ECO:0007669"/>
    <property type="project" value="InterPro"/>
</dbReference>
<dbReference type="SMART" id="SM00646">
    <property type="entry name" value="Ami_3"/>
    <property type="match status" value="1"/>
</dbReference>
<dbReference type="GO" id="GO:0030288">
    <property type="term" value="C:outer membrane-bounded periplasmic space"/>
    <property type="evidence" value="ECO:0007669"/>
    <property type="project" value="TreeGrafter"/>
</dbReference>
<dbReference type="InterPro" id="IPR007730">
    <property type="entry name" value="SPOR-like_dom"/>
</dbReference>
<dbReference type="SUPFAM" id="SSF53187">
    <property type="entry name" value="Zn-dependent exopeptidases"/>
    <property type="match status" value="1"/>
</dbReference>
<dbReference type="EMBL" id="BMEV01000006">
    <property type="protein sequence ID" value="GGH70485.1"/>
    <property type="molecule type" value="Genomic_DNA"/>
</dbReference>
<feature type="domain" description="SPOR" evidence="3">
    <location>
        <begin position="196"/>
        <end position="273"/>
    </location>
</feature>
<reference evidence="4" key="1">
    <citation type="journal article" date="2014" name="Int. J. Syst. Evol. Microbiol.">
        <title>Complete genome sequence of Corynebacterium casei LMG S-19264T (=DSM 44701T), isolated from a smear-ripened cheese.</title>
        <authorList>
            <consortium name="US DOE Joint Genome Institute (JGI-PGF)"/>
            <person name="Walter F."/>
            <person name="Albersmeier A."/>
            <person name="Kalinowski J."/>
            <person name="Ruckert C."/>
        </authorList>
    </citation>
    <scope>NUCLEOTIDE SEQUENCE</scope>
    <source>
        <strain evidence="4">CGMCC 1.12360</strain>
    </source>
</reference>
<dbReference type="InterPro" id="IPR036680">
    <property type="entry name" value="SPOR-like_sf"/>
</dbReference>
<dbReference type="InterPro" id="IPR050695">
    <property type="entry name" value="N-acetylmuramoyl_amidase_3"/>
</dbReference>
<dbReference type="Proteomes" id="UP000602050">
    <property type="component" value="Unassembled WGS sequence"/>
</dbReference>
<accession>A0A8J2ZPT9</accession>
<dbReference type="Gene3D" id="3.40.630.40">
    <property type="entry name" value="Zn-dependent exopeptidases"/>
    <property type="match status" value="1"/>
</dbReference>
<protein>
    <submittedName>
        <fullName evidence="4">Sporulation-specific N-acetylmuramoyl-L-alanine amidase</fullName>
    </submittedName>
</protein>
<dbReference type="AlphaFoldDB" id="A0A8J2ZPT9"/>
<name>A0A8J2ZPT9_9BACI</name>
<dbReference type="PROSITE" id="PS51724">
    <property type="entry name" value="SPOR"/>
    <property type="match status" value="1"/>
</dbReference>
<proteinExistence type="predicted"/>
<evidence type="ECO:0000313" key="5">
    <source>
        <dbReference type="Proteomes" id="UP000602050"/>
    </source>
</evidence>
<dbReference type="CDD" id="cd02696">
    <property type="entry name" value="MurNAc-LAA"/>
    <property type="match status" value="1"/>
</dbReference>
<comment type="caution">
    <text evidence="4">The sequence shown here is derived from an EMBL/GenBank/DDBJ whole genome shotgun (WGS) entry which is preliminary data.</text>
</comment>
<sequence length="273" mass="30629">MKLYLDPGHGGKDPGAQGNGLKEKDITLDIAKRIRDKLLKDYEGVQVRMSRTKDTTKSLNERTKEANAWGADFYLSIHCNAFNGKASGYEDYIYTGLSRNSRTANYQDILHREITKVNGLSDRGKKSANFHVLRETRMPAFLSENGFIDNSEDAKKMKQSSWRQKVAEGHAKGLAKAFNLKGKKSAAKAEKKNEPNSKRTLYKVIAGSFEAKKNADNQVKKLKAKGIEAFVDTVTISGKRWYRVQAGAFQNRSNAEKHVADLKKKGFQSFITT</sequence>
<dbReference type="PANTHER" id="PTHR30404">
    <property type="entry name" value="N-ACETYLMURAMOYL-L-ALANINE AMIDASE"/>
    <property type="match status" value="1"/>
</dbReference>
<evidence type="ECO:0000259" key="3">
    <source>
        <dbReference type="PROSITE" id="PS51724"/>
    </source>
</evidence>
<keyword evidence="5" id="KW-1185">Reference proteome</keyword>
<evidence type="ECO:0000256" key="2">
    <source>
        <dbReference type="SAM" id="MobiDB-lite"/>
    </source>
</evidence>
<dbReference type="PANTHER" id="PTHR30404:SF0">
    <property type="entry name" value="N-ACETYLMURAMOYL-L-ALANINE AMIDASE AMIC"/>
    <property type="match status" value="1"/>
</dbReference>
<evidence type="ECO:0000256" key="1">
    <source>
        <dbReference type="ARBA" id="ARBA00022801"/>
    </source>
</evidence>
<dbReference type="SUPFAM" id="SSF110997">
    <property type="entry name" value="Sporulation related repeat"/>
    <property type="match status" value="1"/>
</dbReference>
<dbReference type="Pfam" id="PF05036">
    <property type="entry name" value="SPOR"/>
    <property type="match status" value="1"/>
</dbReference>
<organism evidence="4 5">
    <name type="scientific">Compostibacillus humi</name>
    <dbReference type="NCBI Taxonomy" id="1245525"/>
    <lineage>
        <taxon>Bacteria</taxon>
        <taxon>Bacillati</taxon>
        <taxon>Bacillota</taxon>
        <taxon>Bacilli</taxon>
        <taxon>Bacillales</taxon>
        <taxon>Bacillaceae</taxon>
        <taxon>Compostibacillus</taxon>
    </lineage>
</organism>
<evidence type="ECO:0000313" key="4">
    <source>
        <dbReference type="EMBL" id="GGH70485.1"/>
    </source>
</evidence>
<reference evidence="4" key="2">
    <citation type="submission" date="2020-09" db="EMBL/GenBank/DDBJ databases">
        <authorList>
            <person name="Sun Q."/>
            <person name="Zhou Y."/>
        </authorList>
    </citation>
    <scope>NUCLEOTIDE SEQUENCE</scope>
    <source>
        <strain evidence="4">CGMCC 1.12360</strain>
    </source>
</reference>
<dbReference type="Gene3D" id="3.30.70.1070">
    <property type="entry name" value="Sporulation related repeat"/>
    <property type="match status" value="1"/>
</dbReference>
<keyword evidence="1" id="KW-0378">Hydrolase</keyword>
<gene>
    <name evidence="4" type="primary">cwlC</name>
    <name evidence="4" type="ORF">GCM10010978_05450</name>
</gene>
<feature type="region of interest" description="Disordered" evidence="2">
    <location>
        <begin position="1"/>
        <end position="21"/>
    </location>
</feature>
<dbReference type="InterPro" id="IPR002508">
    <property type="entry name" value="MurNAc-LAA_cat"/>
</dbReference>